<feature type="transmembrane region" description="Helical" evidence="5">
    <location>
        <begin position="238"/>
        <end position="265"/>
    </location>
</feature>
<feature type="transmembrane region" description="Helical" evidence="5">
    <location>
        <begin position="97"/>
        <end position="115"/>
    </location>
</feature>
<accession>A0ABV7ZBF3</accession>
<sequence>MPPLLAMWAMEFRGYTRALLAQDVLAGLTVGIVALPLALAFGVTSGAGAAAGLTTAIVAGLVASAFGGSRYQITGPTGAMTVVLLPILARYGLSQVFVIGMIAGLILIGAGLLRLGRAVKFIPWPVITGFTNGIAVIIALQQLPGALGVQAPHNSSILPTSAAVLGQYLRAPTLTPPLLAALTAAIMVLWPRVTARIPGGIVALLGVTTLSVILHLNLPRIGAIPAGLPRPHLPALDLATLPTLLNAAVAVAVLAGLESLLSAVVADGMTRSRRHDPDQELIGQGLANLIAPLFGGIPATGAIARTAVGVRSGAQTRLTGVIHAVFLLLVVLLLGRAAAVIPLSVLAGVLLVTAARMFETHAWQALQRSTRSDFSIMLVTMTVTVAFDLILAIEVGLALAGVLFIQRMIGGLQMEAMDVTESAPADADLGALRDRVLAFRVEGPLFFGVAGRVLENLTATRDVDVVILRLRRVPHLDASGAQALVGIHRELQAHGVTLLLSGLQPQPLALLTRMTLLDVLTTGQRHLFTTTPQALEHAWSHVKHLESGGRP</sequence>
<evidence type="ECO:0000256" key="2">
    <source>
        <dbReference type="ARBA" id="ARBA00022692"/>
    </source>
</evidence>
<feature type="transmembrane region" description="Helical" evidence="5">
    <location>
        <begin position="20"/>
        <end position="41"/>
    </location>
</feature>
<evidence type="ECO:0000313" key="7">
    <source>
        <dbReference type="EMBL" id="MFC3833424.1"/>
    </source>
</evidence>
<dbReference type="Gene3D" id="3.30.750.24">
    <property type="entry name" value="STAS domain"/>
    <property type="match status" value="1"/>
</dbReference>
<feature type="transmembrane region" description="Helical" evidence="5">
    <location>
        <begin position="197"/>
        <end position="218"/>
    </location>
</feature>
<dbReference type="InterPro" id="IPR011547">
    <property type="entry name" value="SLC26A/SulP_dom"/>
</dbReference>
<dbReference type="Proteomes" id="UP001595803">
    <property type="component" value="Unassembled WGS sequence"/>
</dbReference>
<dbReference type="InterPro" id="IPR036513">
    <property type="entry name" value="STAS_dom_sf"/>
</dbReference>
<keyword evidence="3 5" id="KW-1133">Transmembrane helix</keyword>
<evidence type="ECO:0000256" key="1">
    <source>
        <dbReference type="ARBA" id="ARBA00004141"/>
    </source>
</evidence>
<comment type="caution">
    <text evidence="7">The sequence shown here is derived from an EMBL/GenBank/DDBJ whole genome shotgun (WGS) entry which is preliminary data.</text>
</comment>
<feature type="transmembrane region" description="Helical" evidence="5">
    <location>
        <begin position="47"/>
        <end position="66"/>
    </location>
</feature>
<dbReference type="CDD" id="cd07042">
    <property type="entry name" value="STAS_SulP_like_sulfate_transporter"/>
    <property type="match status" value="1"/>
</dbReference>
<comment type="subcellular location">
    <subcellularLocation>
        <location evidence="1">Membrane</location>
        <topology evidence="1">Multi-pass membrane protein</topology>
    </subcellularLocation>
</comment>
<evidence type="ECO:0000259" key="6">
    <source>
        <dbReference type="PROSITE" id="PS50801"/>
    </source>
</evidence>
<organism evidence="7 8">
    <name type="scientific">Deinococcus rufus</name>
    <dbReference type="NCBI Taxonomy" id="2136097"/>
    <lineage>
        <taxon>Bacteria</taxon>
        <taxon>Thermotogati</taxon>
        <taxon>Deinococcota</taxon>
        <taxon>Deinococci</taxon>
        <taxon>Deinococcales</taxon>
        <taxon>Deinococcaceae</taxon>
        <taxon>Deinococcus</taxon>
    </lineage>
</organism>
<dbReference type="InterPro" id="IPR001902">
    <property type="entry name" value="SLC26A/SulP_fam"/>
</dbReference>
<dbReference type="Pfam" id="PF00916">
    <property type="entry name" value="Sulfate_transp"/>
    <property type="match status" value="1"/>
</dbReference>
<proteinExistence type="predicted"/>
<evidence type="ECO:0000256" key="4">
    <source>
        <dbReference type="ARBA" id="ARBA00023136"/>
    </source>
</evidence>
<feature type="transmembrane region" description="Helical" evidence="5">
    <location>
        <begin position="174"/>
        <end position="190"/>
    </location>
</feature>
<dbReference type="PANTHER" id="PTHR11814">
    <property type="entry name" value="SULFATE TRANSPORTER"/>
    <property type="match status" value="1"/>
</dbReference>
<dbReference type="RefSeq" id="WP_380101968.1">
    <property type="nucleotide sequence ID" value="NZ_JBHRZG010000011.1"/>
</dbReference>
<keyword evidence="4 5" id="KW-0472">Membrane</keyword>
<feature type="transmembrane region" description="Helical" evidence="5">
    <location>
        <begin position="374"/>
        <end position="405"/>
    </location>
</feature>
<dbReference type="InterPro" id="IPR002645">
    <property type="entry name" value="STAS_dom"/>
</dbReference>
<feature type="transmembrane region" description="Helical" evidence="5">
    <location>
        <begin position="321"/>
        <end position="354"/>
    </location>
</feature>
<evidence type="ECO:0000313" key="8">
    <source>
        <dbReference type="Proteomes" id="UP001595803"/>
    </source>
</evidence>
<dbReference type="Pfam" id="PF01740">
    <property type="entry name" value="STAS"/>
    <property type="match status" value="1"/>
</dbReference>
<keyword evidence="2 5" id="KW-0812">Transmembrane</keyword>
<evidence type="ECO:0000256" key="3">
    <source>
        <dbReference type="ARBA" id="ARBA00022989"/>
    </source>
</evidence>
<protein>
    <submittedName>
        <fullName evidence="7">SulP family inorganic anion transporter</fullName>
    </submittedName>
</protein>
<reference evidence="8" key="1">
    <citation type="journal article" date="2019" name="Int. J. Syst. Evol. Microbiol.">
        <title>The Global Catalogue of Microorganisms (GCM) 10K type strain sequencing project: providing services to taxonomists for standard genome sequencing and annotation.</title>
        <authorList>
            <consortium name="The Broad Institute Genomics Platform"/>
            <consortium name="The Broad Institute Genome Sequencing Center for Infectious Disease"/>
            <person name="Wu L."/>
            <person name="Ma J."/>
        </authorList>
    </citation>
    <scope>NUCLEOTIDE SEQUENCE [LARGE SCALE GENOMIC DNA]</scope>
    <source>
        <strain evidence="8">CCTCC AB 2017081</strain>
    </source>
</reference>
<dbReference type="EMBL" id="JBHRZG010000011">
    <property type="protein sequence ID" value="MFC3833424.1"/>
    <property type="molecule type" value="Genomic_DNA"/>
</dbReference>
<feature type="transmembrane region" description="Helical" evidence="5">
    <location>
        <begin position="122"/>
        <end position="140"/>
    </location>
</feature>
<gene>
    <name evidence="7" type="ORF">ACFOSB_11205</name>
</gene>
<feature type="domain" description="STAS" evidence="6">
    <location>
        <begin position="436"/>
        <end position="538"/>
    </location>
</feature>
<name>A0ABV7ZBF3_9DEIO</name>
<dbReference type="SUPFAM" id="SSF52091">
    <property type="entry name" value="SpoIIaa-like"/>
    <property type="match status" value="1"/>
</dbReference>
<dbReference type="PROSITE" id="PS50801">
    <property type="entry name" value="STAS"/>
    <property type="match status" value="1"/>
</dbReference>
<evidence type="ECO:0000256" key="5">
    <source>
        <dbReference type="SAM" id="Phobius"/>
    </source>
</evidence>
<keyword evidence="8" id="KW-1185">Reference proteome</keyword>